<dbReference type="Proteomes" id="UP000886722">
    <property type="component" value="Unassembled WGS sequence"/>
</dbReference>
<accession>A0A9D1GF75</accession>
<evidence type="ECO:0000256" key="4">
    <source>
        <dbReference type="ARBA" id="ARBA00023136"/>
    </source>
</evidence>
<evidence type="ECO:0000256" key="2">
    <source>
        <dbReference type="ARBA" id="ARBA00022519"/>
    </source>
</evidence>
<protein>
    <submittedName>
        <fullName evidence="7">UDP-2,3-diacylglucosamine diphosphatase</fullName>
    </submittedName>
</protein>
<dbReference type="EMBL" id="DVKT01000051">
    <property type="protein sequence ID" value="HIT39756.1"/>
    <property type="molecule type" value="Genomic_DNA"/>
</dbReference>
<dbReference type="GO" id="GO:0008758">
    <property type="term" value="F:UDP-2,3-diacylglucosamine hydrolase activity"/>
    <property type="evidence" value="ECO:0007669"/>
    <property type="project" value="TreeGrafter"/>
</dbReference>
<dbReference type="CDD" id="cd07398">
    <property type="entry name" value="MPP_YbbF-LpxH"/>
    <property type="match status" value="1"/>
</dbReference>
<keyword evidence="1" id="KW-1003">Cell membrane</keyword>
<evidence type="ECO:0000256" key="5">
    <source>
        <dbReference type="ARBA" id="ARBA00023211"/>
    </source>
</evidence>
<proteinExistence type="predicted"/>
<dbReference type="SUPFAM" id="SSF56300">
    <property type="entry name" value="Metallo-dependent phosphatases"/>
    <property type="match status" value="1"/>
</dbReference>
<evidence type="ECO:0000256" key="3">
    <source>
        <dbReference type="ARBA" id="ARBA00022723"/>
    </source>
</evidence>
<dbReference type="InterPro" id="IPR043461">
    <property type="entry name" value="LpxH-like"/>
</dbReference>
<evidence type="ECO:0000313" key="8">
    <source>
        <dbReference type="Proteomes" id="UP000886722"/>
    </source>
</evidence>
<gene>
    <name evidence="7" type="ORF">IAD06_06935</name>
</gene>
<dbReference type="GO" id="GO:0009245">
    <property type="term" value="P:lipid A biosynthetic process"/>
    <property type="evidence" value="ECO:0007669"/>
    <property type="project" value="TreeGrafter"/>
</dbReference>
<comment type="caution">
    <text evidence="7">The sequence shown here is derived from an EMBL/GenBank/DDBJ whole genome shotgun (WGS) entry which is preliminary data.</text>
</comment>
<keyword evidence="4" id="KW-0472">Membrane</keyword>
<dbReference type="AlphaFoldDB" id="A0A9D1GF75"/>
<dbReference type="GO" id="GO:0046872">
    <property type="term" value="F:metal ion binding"/>
    <property type="evidence" value="ECO:0007669"/>
    <property type="project" value="UniProtKB-KW"/>
</dbReference>
<dbReference type="PANTHER" id="PTHR34990:SF2">
    <property type="entry name" value="BLL8164 PROTEIN"/>
    <property type="match status" value="1"/>
</dbReference>
<reference evidence="7" key="2">
    <citation type="journal article" date="2021" name="PeerJ">
        <title>Extensive microbial diversity within the chicken gut microbiome revealed by metagenomics and culture.</title>
        <authorList>
            <person name="Gilroy R."/>
            <person name="Ravi A."/>
            <person name="Getino M."/>
            <person name="Pursley I."/>
            <person name="Horton D.L."/>
            <person name="Alikhan N.F."/>
            <person name="Baker D."/>
            <person name="Gharbi K."/>
            <person name="Hall N."/>
            <person name="Watson M."/>
            <person name="Adriaenssens E.M."/>
            <person name="Foster-Nyarko E."/>
            <person name="Jarju S."/>
            <person name="Secka A."/>
            <person name="Antonio M."/>
            <person name="Oren A."/>
            <person name="Chaudhuri R.R."/>
            <person name="La Ragione R."/>
            <person name="Hildebrand F."/>
            <person name="Pallen M.J."/>
        </authorList>
    </citation>
    <scope>NUCLEOTIDE SEQUENCE</scope>
    <source>
        <strain evidence="7">21143</strain>
    </source>
</reference>
<reference evidence="7" key="1">
    <citation type="submission" date="2020-10" db="EMBL/GenBank/DDBJ databases">
        <authorList>
            <person name="Gilroy R."/>
        </authorList>
    </citation>
    <scope>NUCLEOTIDE SEQUENCE</scope>
    <source>
        <strain evidence="7">21143</strain>
    </source>
</reference>
<keyword evidence="2" id="KW-0997">Cell inner membrane</keyword>
<feature type="domain" description="Calcineurin-like phosphoesterase" evidence="6">
    <location>
        <begin position="7"/>
        <end position="206"/>
    </location>
</feature>
<dbReference type="PANTHER" id="PTHR34990">
    <property type="entry name" value="UDP-2,3-DIACYLGLUCOSAMINE HYDROLASE-RELATED"/>
    <property type="match status" value="1"/>
</dbReference>
<keyword evidence="3" id="KW-0479">Metal-binding</keyword>
<dbReference type="Pfam" id="PF00149">
    <property type="entry name" value="Metallophos"/>
    <property type="match status" value="1"/>
</dbReference>
<keyword evidence="5" id="KW-0464">Manganese</keyword>
<dbReference type="InterPro" id="IPR004843">
    <property type="entry name" value="Calcineurin-like_PHP"/>
</dbReference>
<dbReference type="GO" id="GO:0016020">
    <property type="term" value="C:membrane"/>
    <property type="evidence" value="ECO:0007669"/>
    <property type="project" value="GOC"/>
</dbReference>
<dbReference type="Gene3D" id="3.60.21.10">
    <property type="match status" value="1"/>
</dbReference>
<name>A0A9D1GF75_9BACT</name>
<evidence type="ECO:0000313" key="7">
    <source>
        <dbReference type="EMBL" id="HIT39756.1"/>
    </source>
</evidence>
<sequence length="248" mass="28940">MKNKEYKTIVMSDIHLGSKWSKAKEANLFLKQHTCETLILCGDIIDGWEIVRGKKPKWKKRHTYFIKRLLSILPHTRIIYLRGNHDDFLDRILPLEILNLTICRDYVYRSGESNYYVLHGDIFDTITTRFSWLAKIGDVGYSLLMGINRIYNRRRRKKGLPYKSISQQVKQSVKASVSYISDFEDSLCNIVRKKNCSGVICGHIHQADDRMIGDIHYLNSGDWVESMTALAEDFDGNWSILSYHKEEN</sequence>
<organism evidence="7 8">
    <name type="scientific">Candidatus Caccoplasma intestinavium</name>
    <dbReference type="NCBI Taxonomy" id="2840716"/>
    <lineage>
        <taxon>Bacteria</taxon>
        <taxon>Pseudomonadati</taxon>
        <taxon>Bacteroidota</taxon>
        <taxon>Bacteroidia</taxon>
        <taxon>Bacteroidales</taxon>
        <taxon>Bacteroidaceae</taxon>
        <taxon>Bacteroidaceae incertae sedis</taxon>
        <taxon>Candidatus Caccoplasma</taxon>
    </lineage>
</organism>
<dbReference type="InterPro" id="IPR029052">
    <property type="entry name" value="Metallo-depent_PP-like"/>
</dbReference>
<evidence type="ECO:0000256" key="1">
    <source>
        <dbReference type="ARBA" id="ARBA00022475"/>
    </source>
</evidence>
<evidence type="ECO:0000259" key="6">
    <source>
        <dbReference type="Pfam" id="PF00149"/>
    </source>
</evidence>